<sequence length="306" mass="33173">MTSYQTSAIASSDEDDDIVPDSIGLIIISSEPLDEDPYAPLEIPSHPLYDESLWSFPVIRTQCYVTSTPREYDPDSLHTLAAVAMDLVDRGAVVIVTGTGFSSMQRDLAARLPVPVLCSPMIQLSSLRLVSTGGVGVVTLDRQLVSSWNLVAVGAAPDTPVIGLSPSSLWRQSADWTRESQRLLQDLIEACGELISRHQVTSIVLEEPKFAIYTARIQDRLKSVRIFDVVTAVNWLYGGHRQSGASPGKARRSGNHISHDSFGRSELGGGRAVMSHRHDEERVEDASIIGDSSSPIIGSRHSTAGL</sequence>
<protein>
    <submittedName>
        <fullName evidence="2">Uncharacterized protein</fullName>
    </submittedName>
</protein>
<dbReference type="OrthoDB" id="412093at2759"/>
<evidence type="ECO:0000313" key="3">
    <source>
        <dbReference type="Proteomes" id="UP000013776"/>
    </source>
</evidence>
<dbReference type="AlphaFoldDB" id="R4X6S9"/>
<dbReference type="EMBL" id="CAHR02000018">
    <property type="protein sequence ID" value="CCG80911.1"/>
    <property type="molecule type" value="Genomic_DNA"/>
</dbReference>
<proteinExistence type="predicted"/>
<dbReference type="VEuPathDB" id="FungiDB:TAPDE_000565"/>
<evidence type="ECO:0000313" key="2">
    <source>
        <dbReference type="EMBL" id="CCG80911.1"/>
    </source>
</evidence>
<feature type="compositionally biased region" description="Low complexity" evidence="1">
    <location>
        <begin position="287"/>
        <end position="299"/>
    </location>
</feature>
<keyword evidence="3" id="KW-1185">Reference proteome</keyword>
<gene>
    <name evidence="2" type="ORF">TAPDE_000565</name>
</gene>
<organism evidence="2 3">
    <name type="scientific">Taphrina deformans (strain PYCC 5710 / ATCC 11124 / CBS 356.35 / IMI 108563 / JCM 9778 / NBRC 8474)</name>
    <name type="common">Peach leaf curl fungus</name>
    <name type="synonym">Lalaria deformans</name>
    <dbReference type="NCBI Taxonomy" id="1097556"/>
    <lineage>
        <taxon>Eukaryota</taxon>
        <taxon>Fungi</taxon>
        <taxon>Dikarya</taxon>
        <taxon>Ascomycota</taxon>
        <taxon>Taphrinomycotina</taxon>
        <taxon>Taphrinomycetes</taxon>
        <taxon>Taphrinales</taxon>
        <taxon>Taphrinaceae</taxon>
        <taxon>Taphrina</taxon>
    </lineage>
</organism>
<name>R4X6S9_TAPDE</name>
<feature type="compositionally biased region" description="Basic and acidic residues" evidence="1">
    <location>
        <begin position="276"/>
        <end position="285"/>
    </location>
</feature>
<accession>R4X6S9</accession>
<dbReference type="eggNOG" id="ENOG502RZWQ">
    <property type="taxonomic scope" value="Eukaryota"/>
</dbReference>
<comment type="caution">
    <text evidence="2">The sequence shown here is derived from an EMBL/GenBank/DDBJ whole genome shotgun (WGS) entry which is preliminary data.</text>
</comment>
<feature type="region of interest" description="Disordered" evidence="1">
    <location>
        <begin position="241"/>
        <end position="306"/>
    </location>
</feature>
<evidence type="ECO:0000256" key="1">
    <source>
        <dbReference type="SAM" id="MobiDB-lite"/>
    </source>
</evidence>
<dbReference type="Proteomes" id="UP000013776">
    <property type="component" value="Unassembled WGS sequence"/>
</dbReference>
<reference evidence="2 3" key="1">
    <citation type="journal article" date="2013" name="MBio">
        <title>Genome sequencing of the plant pathogen Taphrina deformans, the causal agent of peach leaf curl.</title>
        <authorList>
            <person name="Cisse O.H."/>
            <person name="Almeida J.M.G.C.F."/>
            <person name="Fonseca A."/>
            <person name="Kumar A.A."/>
            <person name="Salojaervi J."/>
            <person name="Overmyer K."/>
            <person name="Hauser P.M."/>
            <person name="Pagni M."/>
        </authorList>
    </citation>
    <scope>NUCLEOTIDE SEQUENCE [LARGE SCALE GENOMIC DNA]</scope>
    <source>
        <strain evidence="3">PYCC 5710 / ATCC 11124 / CBS 356.35 / IMI 108563 / JCM 9778 / NBRC 8474</strain>
    </source>
</reference>